<dbReference type="Pfam" id="PF03883">
    <property type="entry name" value="H2O2_YaaD"/>
    <property type="match status" value="1"/>
</dbReference>
<name>A0A840E0U1_9BACT</name>
<comment type="similarity">
    <text evidence="1">Belongs to the UPF0246 family.</text>
</comment>
<reference evidence="2 3" key="1">
    <citation type="submission" date="2020-08" db="EMBL/GenBank/DDBJ databases">
        <title>Genomic Encyclopedia of Type Strains, Phase IV (KMG-IV): sequencing the most valuable type-strain genomes for metagenomic binning, comparative biology and taxonomic classification.</title>
        <authorList>
            <person name="Goeker M."/>
        </authorList>
    </citation>
    <scope>NUCLEOTIDE SEQUENCE [LARGE SCALE GENOMIC DNA]</scope>
    <source>
        <strain evidence="2 3">DSM 105137</strain>
    </source>
</reference>
<sequence length="253" mass="29115">MLILLSPAKTLDMSPVEVGATQPRLLEDSEKLIKSLRRKSKRALANLMSISDTLAEENLLRFQEFSLPFTRENAKPAGLAFWGDVYRELDAREFSPQEFEFANRQIRILSGLYGLLRPSDLMQAYRLEMGTRLPTRRGKDLYSFWGDRITKLVNADLAGDPSRLVVNLASQEYSRSLQPDRIEGRLLTIHFKEMRDEKYKVIAFNAKRARGKMARLITLEGITDAEPLRDLDVNGYLYNAEMSTENDWVYTRS</sequence>
<dbReference type="PANTHER" id="PTHR30283">
    <property type="entry name" value="PEROXIDE STRESS RESPONSE PROTEIN YAAA"/>
    <property type="match status" value="1"/>
</dbReference>
<dbReference type="GO" id="GO:0033194">
    <property type="term" value="P:response to hydroperoxide"/>
    <property type="evidence" value="ECO:0007669"/>
    <property type="project" value="TreeGrafter"/>
</dbReference>
<dbReference type="AlphaFoldDB" id="A0A840E0U1"/>
<dbReference type="InterPro" id="IPR005583">
    <property type="entry name" value="YaaA"/>
</dbReference>
<dbReference type="PANTHER" id="PTHR30283:SF4">
    <property type="entry name" value="PEROXIDE STRESS RESISTANCE PROTEIN YAAA"/>
    <property type="match status" value="1"/>
</dbReference>
<evidence type="ECO:0000313" key="3">
    <source>
        <dbReference type="Proteomes" id="UP000576209"/>
    </source>
</evidence>
<protein>
    <recommendedName>
        <fullName evidence="1">UPF0246 protein GGR28_000164</fullName>
    </recommendedName>
</protein>
<dbReference type="RefSeq" id="WP_183493822.1">
    <property type="nucleotide sequence ID" value="NZ_JACIFF010000001.1"/>
</dbReference>
<dbReference type="EMBL" id="JACIFF010000001">
    <property type="protein sequence ID" value="MBB4077563.1"/>
    <property type="molecule type" value="Genomic_DNA"/>
</dbReference>
<organism evidence="2 3">
    <name type="scientific">Neolewinella aquimaris</name>
    <dbReference type="NCBI Taxonomy" id="1835722"/>
    <lineage>
        <taxon>Bacteria</taxon>
        <taxon>Pseudomonadati</taxon>
        <taxon>Bacteroidota</taxon>
        <taxon>Saprospiria</taxon>
        <taxon>Saprospirales</taxon>
        <taxon>Lewinellaceae</taxon>
        <taxon>Neolewinella</taxon>
    </lineage>
</organism>
<evidence type="ECO:0000256" key="1">
    <source>
        <dbReference type="HAMAP-Rule" id="MF_00652"/>
    </source>
</evidence>
<keyword evidence="3" id="KW-1185">Reference proteome</keyword>
<dbReference type="NCBIfam" id="NF002542">
    <property type="entry name" value="PRK02101.1-3"/>
    <property type="match status" value="1"/>
</dbReference>
<comment type="caution">
    <text evidence="2">The sequence shown here is derived from an EMBL/GenBank/DDBJ whole genome shotgun (WGS) entry which is preliminary data.</text>
</comment>
<dbReference type="Proteomes" id="UP000576209">
    <property type="component" value="Unassembled WGS sequence"/>
</dbReference>
<evidence type="ECO:0000313" key="2">
    <source>
        <dbReference type="EMBL" id="MBB4077563.1"/>
    </source>
</evidence>
<dbReference type="GO" id="GO:0005829">
    <property type="term" value="C:cytosol"/>
    <property type="evidence" value="ECO:0007669"/>
    <property type="project" value="TreeGrafter"/>
</dbReference>
<gene>
    <name evidence="2" type="ORF">GGR28_000164</name>
</gene>
<accession>A0A840E0U1</accession>
<proteinExistence type="inferred from homology"/>
<dbReference type="HAMAP" id="MF_00652">
    <property type="entry name" value="UPF0246"/>
    <property type="match status" value="1"/>
</dbReference>